<comment type="subcellular location">
    <subcellularLocation>
        <location evidence="1">Cell membrane</location>
        <topology evidence="1">Multi-pass membrane protein</topology>
    </subcellularLocation>
</comment>
<evidence type="ECO:0000256" key="4">
    <source>
        <dbReference type="ARBA" id="ARBA00022989"/>
    </source>
</evidence>
<evidence type="ECO:0000256" key="3">
    <source>
        <dbReference type="ARBA" id="ARBA00022692"/>
    </source>
</evidence>
<accession>T4VKE8</accession>
<feature type="domain" description="Integral membrane bound transporter" evidence="8">
    <location>
        <begin position="357"/>
        <end position="477"/>
    </location>
</feature>
<sequence length="644" mass="73200">MKKNKKEIISLIFSKTLIFIFVVLLVSLFKSIFKPENSLIGVTTVVLMLVLLQTDLTLNPIKNLLNLIVLNLAFGLSAFLVSQNVLLGLILNFSIMLFIGYYFSYELKKPVNMMVGLHYMLMIVSPISISQLPLRLLSLVAGAFMIMGVQLLANKNKLTKSRNSMFNKIVDDLLIKIDLLRSQSDTKNIDTSLSLNIANLKSLIFESGKSESHFTECGVNTLNILSCLEKINYILSNVENKSYSSQILDDIFTVVNDIKNDKFDVNITDLECKYSELNLCLLDIVDIEVVYDFIDVVKTLNVELKIYKNTINNQKNVQNELSIPQEFKELHVQKNLMNLKSPRFAYGIRLGLVVSLTFFIVKFFNIEYGEWAVYTVFALSQPHSEYTIRKSKKRIIGTIMGSIVMAILFNIVTDPGLRTVMLVLAGYLMSYVSDYRNLVAFVTVSAVASAALYVPNPNFIIINRIVFVVIGIAISLLANKFVFSRKLLDEENNLNNIQRDSSRKMLGEVLLNEGNKSTSVIGILYLIPDLIDLRISYLNQNGLNMDKSFINKNKVLMNDLYQIYLLEKDDQVFNKILFNVESILINSSNLDIMESRIQEATKSTSNIKEKILFIKISRILNIINDMNYSESNQSTLYNYLTAFN</sequence>
<feature type="transmembrane region" description="Helical" evidence="7">
    <location>
        <begin position="39"/>
        <end position="56"/>
    </location>
</feature>
<feature type="transmembrane region" description="Helical" evidence="7">
    <location>
        <begin position="63"/>
        <end position="80"/>
    </location>
</feature>
<dbReference type="PANTHER" id="PTHR30509:SF9">
    <property type="entry name" value="MULTIDRUG RESISTANCE PROTEIN MDTO"/>
    <property type="match status" value="1"/>
</dbReference>
<proteinExistence type="inferred from homology"/>
<dbReference type="AlphaFoldDB" id="T4VKE8"/>
<feature type="transmembrane region" description="Helical" evidence="7">
    <location>
        <begin position="460"/>
        <end position="478"/>
    </location>
</feature>
<organism evidence="9 10">
    <name type="scientific">Paraclostridium bifermentans ATCC 638 = DSM 14991</name>
    <dbReference type="NCBI Taxonomy" id="1233171"/>
    <lineage>
        <taxon>Bacteria</taxon>
        <taxon>Bacillati</taxon>
        <taxon>Bacillota</taxon>
        <taxon>Clostridia</taxon>
        <taxon>Peptostreptococcales</taxon>
        <taxon>Peptostreptococcaceae</taxon>
        <taxon>Paraclostridium</taxon>
    </lineage>
</organism>
<feature type="transmembrane region" description="Helical" evidence="7">
    <location>
        <begin position="12"/>
        <end position="33"/>
    </location>
</feature>
<protein>
    <recommendedName>
        <fullName evidence="8">Integral membrane bound transporter domain-containing protein</fullName>
    </recommendedName>
</protein>
<dbReference type="PATRIC" id="fig|1233171.3.peg.2879"/>
<dbReference type="Proteomes" id="UP000015688">
    <property type="component" value="Unassembled WGS sequence"/>
</dbReference>
<evidence type="ECO:0000256" key="1">
    <source>
        <dbReference type="ARBA" id="ARBA00004651"/>
    </source>
</evidence>
<feature type="transmembrane region" description="Helical" evidence="7">
    <location>
        <begin position="434"/>
        <end position="454"/>
    </location>
</feature>
<comment type="caution">
    <text evidence="9">The sequence shown here is derived from an EMBL/GenBank/DDBJ whole genome shotgun (WGS) entry which is preliminary data.</text>
</comment>
<comment type="similarity">
    <text evidence="6">Belongs to the YccS/YhfK family.</text>
</comment>
<name>T4VKE8_PARBF</name>
<reference evidence="9 10" key="1">
    <citation type="submission" date="2013-06" db="EMBL/GenBank/DDBJ databases">
        <authorList>
            <person name="Walk S."/>
            <person name="Aronoff D."/>
            <person name="Young V.Y."/>
            <person name="Marsh J."/>
            <person name="Harrison L."/>
            <person name="Daugherty S.C."/>
            <person name="Shefchek K.A."/>
            <person name="Hine E.E."/>
            <person name="Tallon L.J."/>
            <person name="Sadzewicz L.K."/>
            <person name="Rasko D.A."/>
        </authorList>
    </citation>
    <scope>NUCLEOTIDE SEQUENCE [LARGE SCALE GENOMIC DNA]</scope>
    <source>
        <strain evidence="9 10">ATCC 638</strain>
    </source>
</reference>
<evidence type="ECO:0000313" key="10">
    <source>
        <dbReference type="Proteomes" id="UP000015688"/>
    </source>
</evidence>
<keyword evidence="3 7" id="KW-0812">Transmembrane</keyword>
<feature type="transmembrane region" description="Helical" evidence="7">
    <location>
        <begin position="344"/>
        <end position="364"/>
    </location>
</feature>
<evidence type="ECO:0000256" key="6">
    <source>
        <dbReference type="ARBA" id="ARBA00043993"/>
    </source>
</evidence>
<dbReference type="RefSeq" id="WP_021434035.1">
    <property type="nucleotide sequence ID" value="NZ_AVNC01000016.1"/>
</dbReference>
<dbReference type="InterPro" id="IPR049453">
    <property type="entry name" value="Memb_transporter_dom"/>
</dbReference>
<keyword evidence="5 7" id="KW-0472">Membrane</keyword>
<evidence type="ECO:0000256" key="5">
    <source>
        <dbReference type="ARBA" id="ARBA00023136"/>
    </source>
</evidence>
<gene>
    <name evidence="9" type="ORF">C672_2992</name>
</gene>
<keyword evidence="2" id="KW-1003">Cell membrane</keyword>
<evidence type="ECO:0000259" key="8">
    <source>
        <dbReference type="Pfam" id="PF13515"/>
    </source>
</evidence>
<dbReference type="PANTHER" id="PTHR30509">
    <property type="entry name" value="P-HYDROXYBENZOIC ACID EFFLUX PUMP SUBUNIT-RELATED"/>
    <property type="match status" value="1"/>
</dbReference>
<dbReference type="GeneID" id="67471466"/>
<evidence type="ECO:0000313" key="9">
    <source>
        <dbReference type="EMBL" id="EQK41251.1"/>
    </source>
</evidence>
<evidence type="ECO:0000256" key="2">
    <source>
        <dbReference type="ARBA" id="ARBA00022475"/>
    </source>
</evidence>
<dbReference type="EMBL" id="AVNC01000016">
    <property type="protein sequence ID" value="EQK41251.1"/>
    <property type="molecule type" value="Genomic_DNA"/>
</dbReference>
<feature type="transmembrane region" description="Helical" evidence="7">
    <location>
        <begin position="395"/>
        <end position="413"/>
    </location>
</feature>
<feature type="transmembrane region" description="Helical" evidence="7">
    <location>
        <begin position="111"/>
        <end position="129"/>
    </location>
</feature>
<keyword evidence="4 7" id="KW-1133">Transmembrane helix</keyword>
<dbReference type="GO" id="GO:0005886">
    <property type="term" value="C:plasma membrane"/>
    <property type="evidence" value="ECO:0007669"/>
    <property type="project" value="UniProtKB-SubCell"/>
</dbReference>
<feature type="transmembrane region" description="Helical" evidence="7">
    <location>
        <begin position="135"/>
        <end position="153"/>
    </location>
</feature>
<dbReference type="Pfam" id="PF13515">
    <property type="entry name" value="FUSC_2"/>
    <property type="match status" value="1"/>
</dbReference>
<evidence type="ECO:0000256" key="7">
    <source>
        <dbReference type="SAM" id="Phobius"/>
    </source>
</evidence>